<dbReference type="PANTHER" id="PTHR34605:SF4">
    <property type="entry name" value="DNA ADENINE METHYLTRANSFERASE"/>
    <property type="match status" value="1"/>
</dbReference>
<dbReference type="GO" id="GO:0003677">
    <property type="term" value="F:DNA binding"/>
    <property type="evidence" value="ECO:0007669"/>
    <property type="project" value="InterPro"/>
</dbReference>
<evidence type="ECO:0000313" key="2">
    <source>
        <dbReference type="EMBL" id="EPZ34032.1"/>
    </source>
</evidence>
<dbReference type="InterPro" id="IPR052925">
    <property type="entry name" value="Phage_Integrase-like_Recomb"/>
</dbReference>
<dbReference type="AlphaFoldDB" id="A0A075AZ91"/>
<dbReference type="HOGENOM" id="CLU_1856429_0_0_1"/>
<dbReference type="EMBL" id="KE561006">
    <property type="protein sequence ID" value="EPZ34032.1"/>
    <property type="molecule type" value="Genomic_DNA"/>
</dbReference>
<dbReference type="PANTHER" id="PTHR34605">
    <property type="entry name" value="PHAGE_INTEGRASE DOMAIN-CONTAINING PROTEIN"/>
    <property type="match status" value="1"/>
</dbReference>
<organism evidence="2 3">
    <name type="scientific">Rozella allomycis (strain CSF55)</name>
    <dbReference type="NCBI Taxonomy" id="988480"/>
    <lineage>
        <taxon>Eukaryota</taxon>
        <taxon>Fungi</taxon>
        <taxon>Fungi incertae sedis</taxon>
        <taxon>Cryptomycota</taxon>
        <taxon>Cryptomycota incertae sedis</taxon>
        <taxon>Rozella</taxon>
    </lineage>
</organism>
<accession>A0A075AZ91</accession>
<dbReference type="Proteomes" id="UP000030755">
    <property type="component" value="Unassembled WGS sequence"/>
</dbReference>
<proteinExistence type="predicted"/>
<evidence type="ECO:0000256" key="1">
    <source>
        <dbReference type="ARBA" id="ARBA00023172"/>
    </source>
</evidence>
<gene>
    <name evidence="2" type="ORF">O9G_006137</name>
</gene>
<dbReference type="OMA" id="NEEAYLC"/>
<dbReference type="SUPFAM" id="SSF56349">
    <property type="entry name" value="DNA breaking-rejoining enzymes"/>
    <property type="match status" value="1"/>
</dbReference>
<name>A0A075AZ91_ROZAC</name>
<keyword evidence="3" id="KW-1185">Reference proteome</keyword>
<evidence type="ECO:0008006" key="4">
    <source>
        <dbReference type="Google" id="ProtNLM"/>
    </source>
</evidence>
<dbReference type="InterPro" id="IPR011010">
    <property type="entry name" value="DNA_brk_join_enz"/>
</dbReference>
<dbReference type="Gene3D" id="1.10.443.10">
    <property type="entry name" value="Intergrase catalytic core"/>
    <property type="match status" value="1"/>
</dbReference>
<dbReference type="OrthoDB" id="3163890at2759"/>
<dbReference type="InterPro" id="IPR013762">
    <property type="entry name" value="Integrase-like_cat_sf"/>
</dbReference>
<sequence length="138" mass="15950">MQCFPLARAAKENIHLCPVTWFNIWTYKFGQREGPLFVNINDDDQPIPSCPMTRSFFMRHFKQHLQAIGLDPAFFGTHSFRRGGVQFFNKKGLSVLSIIEWAGWSPKFNEGVILRYLKNEGQSKVDGVKLMRKLELGK</sequence>
<dbReference type="GO" id="GO:0015074">
    <property type="term" value="P:DNA integration"/>
    <property type="evidence" value="ECO:0007669"/>
    <property type="project" value="InterPro"/>
</dbReference>
<reference evidence="2 3" key="1">
    <citation type="journal article" date="2013" name="Curr. Biol.">
        <title>Shared signatures of parasitism and phylogenomics unite Cryptomycota and microsporidia.</title>
        <authorList>
            <person name="James T.Y."/>
            <person name="Pelin A."/>
            <person name="Bonen L."/>
            <person name="Ahrendt S."/>
            <person name="Sain D."/>
            <person name="Corradi N."/>
            <person name="Stajich J.E."/>
        </authorList>
    </citation>
    <scope>NUCLEOTIDE SEQUENCE [LARGE SCALE GENOMIC DNA]</scope>
    <source>
        <strain evidence="2 3">CSF55</strain>
    </source>
</reference>
<dbReference type="GO" id="GO:0006310">
    <property type="term" value="P:DNA recombination"/>
    <property type="evidence" value="ECO:0007669"/>
    <property type="project" value="UniProtKB-KW"/>
</dbReference>
<evidence type="ECO:0000313" key="3">
    <source>
        <dbReference type="Proteomes" id="UP000030755"/>
    </source>
</evidence>
<keyword evidence="1" id="KW-0233">DNA recombination</keyword>
<protein>
    <recommendedName>
        <fullName evidence="4">Tyr recombinase domain-containing protein</fullName>
    </recommendedName>
</protein>